<sequence>MENVQLKQSELAEYVLLAEINYRKSIYFF</sequence>
<proteinExistence type="predicted"/>
<dbReference type="Proteomes" id="UP001267290">
    <property type="component" value="Unassembled WGS sequence"/>
</dbReference>
<evidence type="ECO:0000313" key="1">
    <source>
        <dbReference type="EMBL" id="MDR6551596.1"/>
    </source>
</evidence>
<comment type="caution">
    <text evidence="1">The sequence shown here is derived from an EMBL/GenBank/DDBJ whole genome shotgun (WGS) entry which is preliminary data.</text>
</comment>
<keyword evidence="2" id="KW-1185">Reference proteome</keyword>
<gene>
    <name evidence="1" type="ORF">J2736_002785</name>
</gene>
<accession>A0ABU1NVU6</accession>
<organism evidence="1 2">
    <name type="scientific">Paenibacillus qinlingensis</name>
    <dbReference type="NCBI Taxonomy" id="1837343"/>
    <lineage>
        <taxon>Bacteria</taxon>
        <taxon>Bacillati</taxon>
        <taxon>Bacillota</taxon>
        <taxon>Bacilli</taxon>
        <taxon>Bacillales</taxon>
        <taxon>Paenibacillaceae</taxon>
        <taxon>Paenibacillus</taxon>
    </lineage>
</organism>
<dbReference type="EMBL" id="JAVDSB010000004">
    <property type="protein sequence ID" value="MDR6551596.1"/>
    <property type="molecule type" value="Genomic_DNA"/>
</dbReference>
<reference evidence="1 2" key="1">
    <citation type="submission" date="2023-07" db="EMBL/GenBank/DDBJ databases">
        <title>Sorghum-associated microbial communities from plants grown in Nebraska, USA.</title>
        <authorList>
            <person name="Schachtman D."/>
        </authorList>
    </citation>
    <scope>NUCLEOTIDE SEQUENCE [LARGE SCALE GENOMIC DNA]</scope>
    <source>
        <strain evidence="1 2">CC258</strain>
    </source>
</reference>
<protein>
    <submittedName>
        <fullName evidence="1">Uncharacterized protein</fullName>
    </submittedName>
</protein>
<name>A0ABU1NVU6_9BACL</name>
<evidence type="ECO:0000313" key="2">
    <source>
        <dbReference type="Proteomes" id="UP001267290"/>
    </source>
</evidence>